<dbReference type="InterPro" id="IPR036291">
    <property type="entry name" value="NAD(P)-bd_dom_sf"/>
</dbReference>
<dbReference type="SUPFAM" id="SSF51735">
    <property type="entry name" value="NAD(P)-binding Rossmann-fold domains"/>
    <property type="match status" value="1"/>
</dbReference>
<dbReference type="InterPro" id="IPR052184">
    <property type="entry name" value="SDR_enzymes"/>
</dbReference>
<dbReference type="Pfam" id="PF00106">
    <property type="entry name" value="adh_short"/>
    <property type="match status" value="1"/>
</dbReference>
<dbReference type="AlphaFoldDB" id="A0AAD4HZS9"/>
<dbReference type="InterPro" id="IPR002347">
    <property type="entry name" value="SDR_fam"/>
</dbReference>
<gene>
    <name evidence="1" type="ORF">NEMBOFW57_005519</name>
</gene>
<dbReference type="PANTHER" id="PTHR45458:SF1">
    <property type="entry name" value="SHORT CHAIN DEHYDROGENASE"/>
    <property type="match status" value="1"/>
</dbReference>
<name>A0AAD4HZS9_9PEZI</name>
<evidence type="ECO:0000313" key="1">
    <source>
        <dbReference type="EMBL" id="KAG7289156.1"/>
    </source>
</evidence>
<dbReference type="GO" id="GO:0016616">
    <property type="term" value="F:oxidoreductase activity, acting on the CH-OH group of donors, NAD or NADP as acceptor"/>
    <property type="evidence" value="ECO:0007669"/>
    <property type="project" value="TreeGrafter"/>
</dbReference>
<evidence type="ECO:0000313" key="2">
    <source>
        <dbReference type="Proteomes" id="UP001197093"/>
    </source>
</evidence>
<dbReference type="Gene3D" id="3.40.50.720">
    <property type="entry name" value="NAD(P)-binding Rossmann-like Domain"/>
    <property type="match status" value="1"/>
</dbReference>
<comment type="caution">
    <text evidence="1">The sequence shown here is derived from an EMBL/GenBank/DDBJ whole genome shotgun (WGS) entry which is preliminary data.</text>
</comment>
<organism evidence="1 2">
    <name type="scientific">Staphylotrichum longicolle</name>
    <dbReference type="NCBI Taxonomy" id="669026"/>
    <lineage>
        <taxon>Eukaryota</taxon>
        <taxon>Fungi</taxon>
        <taxon>Dikarya</taxon>
        <taxon>Ascomycota</taxon>
        <taxon>Pezizomycotina</taxon>
        <taxon>Sordariomycetes</taxon>
        <taxon>Sordariomycetidae</taxon>
        <taxon>Sordariales</taxon>
        <taxon>Chaetomiaceae</taxon>
        <taxon>Staphylotrichum</taxon>
    </lineage>
</organism>
<dbReference type="Proteomes" id="UP001197093">
    <property type="component" value="Unassembled WGS sequence"/>
</dbReference>
<proteinExistence type="predicted"/>
<protein>
    <recommendedName>
        <fullName evidence="3">NAD(P)-binding protein</fullName>
    </recommendedName>
</protein>
<keyword evidence="2" id="KW-1185">Reference proteome</keyword>
<dbReference type="EMBL" id="JAHCVI010000002">
    <property type="protein sequence ID" value="KAG7289156.1"/>
    <property type="molecule type" value="Genomic_DNA"/>
</dbReference>
<sequence>MPVYCITGTNRGLGLEFVKQLAQSSTNTIIATTHPRATDLADLHAVASPSTHILTCDVSSIPSIQSFIQEATHALNGGHLQKIDFLLNNAGVNLAPQQTSLSLGPDELHAQFAVNVLGPAKLVELLLAAGLLSPSVRILNMSSSLGSMQFSSSLRPRWCAGYAISKAALNMLTVHQSEDVRRELPGAVVVAMAPGLCKTRMGGEEAVLEPRESVGGMLRVLGGLGSEDTGLFYQWTGEKVPW</sequence>
<evidence type="ECO:0008006" key="3">
    <source>
        <dbReference type="Google" id="ProtNLM"/>
    </source>
</evidence>
<accession>A0AAD4HZS9</accession>
<dbReference type="PANTHER" id="PTHR45458">
    <property type="entry name" value="SHORT-CHAIN DEHYDROGENASE/REDUCTASE SDR"/>
    <property type="match status" value="1"/>
</dbReference>
<dbReference type="PRINTS" id="PR00081">
    <property type="entry name" value="GDHRDH"/>
</dbReference>
<reference evidence="1" key="1">
    <citation type="submission" date="2023-02" db="EMBL/GenBank/DDBJ databases">
        <authorList>
            <person name="Palmer J.M."/>
        </authorList>
    </citation>
    <scope>NUCLEOTIDE SEQUENCE</scope>
    <source>
        <strain evidence="1">FW57</strain>
    </source>
</reference>